<protein>
    <submittedName>
        <fullName evidence="2">Uncharacterized protein</fullName>
    </submittedName>
</protein>
<dbReference type="Proteomes" id="UP000034656">
    <property type="component" value="Unassembled WGS sequence"/>
</dbReference>
<gene>
    <name evidence="2" type="ORF">UT51_C0009G0002</name>
</gene>
<feature type="transmembrane region" description="Helical" evidence="1">
    <location>
        <begin position="36"/>
        <end position="60"/>
    </location>
</feature>
<accession>A0A837HV34</accession>
<keyword evidence="1" id="KW-0812">Transmembrane</keyword>
<dbReference type="EMBL" id="LBXB01000009">
    <property type="protein sequence ID" value="KKR20028.1"/>
    <property type="molecule type" value="Genomic_DNA"/>
</dbReference>
<sequence>MDNQTLQILLDISRENSKHIEILNREMGEVVSEIAIIKWFIGANVIAWIGVITSAIWQIIIKK</sequence>
<evidence type="ECO:0000256" key="1">
    <source>
        <dbReference type="SAM" id="Phobius"/>
    </source>
</evidence>
<comment type="caution">
    <text evidence="2">The sequence shown here is derived from an EMBL/GenBank/DDBJ whole genome shotgun (WGS) entry which is preliminary data.</text>
</comment>
<evidence type="ECO:0000313" key="3">
    <source>
        <dbReference type="Proteomes" id="UP000034656"/>
    </source>
</evidence>
<keyword evidence="1" id="KW-0472">Membrane</keyword>
<name>A0A837HV34_9BACT</name>
<reference evidence="2 3" key="1">
    <citation type="journal article" date="2015" name="Nature">
        <title>rRNA introns, odd ribosomes, and small enigmatic genomes across a large radiation of phyla.</title>
        <authorList>
            <person name="Brown C.T."/>
            <person name="Hug L.A."/>
            <person name="Thomas B.C."/>
            <person name="Sharon I."/>
            <person name="Castelle C.J."/>
            <person name="Singh A."/>
            <person name="Wilkins M.J."/>
            <person name="Williams K.H."/>
            <person name="Banfield J.F."/>
        </authorList>
    </citation>
    <scope>NUCLEOTIDE SEQUENCE [LARGE SCALE GENOMIC DNA]</scope>
</reference>
<organism evidence="2 3">
    <name type="scientific">Candidatus Nomurabacteria bacterium GW2011_GWC2_39_41</name>
    <dbReference type="NCBI Taxonomy" id="1618754"/>
    <lineage>
        <taxon>Bacteria</taxon>
        <taxon>Candidatus Nomuraibacteriota</taxon>
    </lineage>
</organism>
<dbReference type="AlphaFoldDB" id="A0A837HV34"/>
<keyword evidence="1" id="KW-1133">Transmembrane helix</keyword>
<proteinExistence type="predicted"/>
<evidence type="ECO:0000313" key="2">
    <source>
        <dbReference type="EMBL" id="KKR20028.1"/>
    </source>
</evidence>